<dbReference type="Gene3D" id="1.20.1560.10">
    <property type="entry name" value="ABC transporter type 1, transmembrane domain"/>
    <property type="match status" value="1"/>
</dbReference>
<comment type="subcellular location">
    <subcellularLocation>
        <location evidence="1">Membrane</location>
        <topology evidence="1">Multi-pass membrane protein</topology>
    </subcellularLocation>
</comment>
<dbReference type="SMART" id="SM00382">
    <property type="entry name" value="AAA"/>
    <property type="match status" value="1"/>
</dbReference>
<name>A0A0H5QYD3_9EUKA</name>
<dbReference type="PANTHER" id="PTHR24221">
    <property type="entry name" value="ATP-BINDING CASSETTE SUB-FAMILY B"/>
    <property type="match status" value="1"/>
</dbReference>
<reference evidence="12" key="1">
    <citation type="submission" date="2015-04" db="EMBL/GenBank/DDBJ databases">
        <title>The genome sequence of the plant pathogenic Rhizarian Plasmodiophora brassicae reveals insights in its biotrophic life cycle and the origin of chitin synthesis.</title>
        <authorList>
            <person name="Schwelm A."/>
            <person name="Fogelqvist J."/>
            <person name="Knaust A."/>
            <person name="Julke S."/>
            <person name="Lilja T."/>
            <person name="Dhandapani V."/>
            <person name="Bonilla-Rosso G."/>
            <person name="Karlsson M."/>
            <person name="Shevchenko A."/>
            <person name="Choi S.R."/>
            <person name="Kim H.G."/>
            <person name="Park J.Y."/>
            <person name="Lim Y.P."/>
            <person name="Ludwig-Muller J."/>
            <person name="Dixelius C."/>
        </authorList>
    </citation>
    <scope>NUCLEOTIDE SEQUENCE</scope>
    <source>
        <tissue evidence="12">Potato root galls</tissue>
    </source>
</reference>
<evidence type="ECO:0000256" key="4">
    <source>
        <dbReference type="ARBA" id="ARBA00022741"/>
    </source>
</evidence>
<dbReference type="Gene3D" id="3.40.50.300">
    <property type="entry name" value="P-loop containing nucleotide triphosphate hydrolases"/>
    <property type="match status" value="1"/>
</dbReference>
<dbReference type="CDD" id="cd18582">
    <property type="entry name" value="ABC_6TM_ATM1_ABCB7"/>
    <property type="match status" value="1"/>
</dbReference>
<evidence type="ECO:0000259" key="10">
    <source>
        <dbReference type="PROSITE" id="PS50893"/>
    </source>
</evidence>
<organism evidence="12">
    <name type="scientific">Spongospora subterranea</name>
    <dbReference type="NCBI Taxonomy" id="70186"/>
    <lineage>
        <taxon>Eukaryota</taxon>
        <taxon>Sar</taxon>
        <taxon>Rhizaria</taxon>
        <taxon>Endomyxa</taxon>
        <taxon>Phytomyxea</taxon>
        <taxon>Plasmodiophorida</taxon>
        <taxon>Plasmodiophoridae</taxon>
        <taxon>Spongospora</taxon>
    </lineage>
</organism>
<feature type="domain" description="ABC transmembrane type-1" evidence="11">
    <location>
        <begin position="57"/>
        <end position="340"/>
    </location>
</feature>
<dbReference type="GO" id="GO:0005524">
    <property type="term" value="F:ATP binding"/>
    <property type="evidence" value="ECO:0007669"/>
    <property type="project" value="UniProtKB-KW"/>
</dbReference>
<dbReference type="InterPro" id="IPR017871">
    <property type="entry name" value="ABC_transporter-like_CS"/>
</dbReference>
<dbReference type="PANTHER" id="PTHR24221:SF654">
    <property type="entry name" value="ATP-BINDING CASSETTE SUB-FAMILY B MEMBER 6"/>
    <property type="match status" value="1"/>
</dbReference>
<evidence type="ECO:0000256" key="5">
    <source>
        <dbReference type="ARBA" id="ARBA00022840"/>
    </source>
</evidence>
<dbReference type="EMBL" id="HACM01006224">
    <property type="protein sequence ID" value="CRZ06666.1"/>
    <property type="molecule type" value="Transcribed_RNA"/>
</dbReference>
<keyword evidence="6 9" id="KW-1133">Transmembrane helix</keyword>
<evidence type="ECO:0000256" key="9">
    <source>
        <dbReference type="SAM" id="Phobius"/>
    </source>
</evidence>
<evidence type="ECO:0000256" key="2">
    <source>
        <dbReference type="ARBA" id="ARBA00022448"/>
    </source>
</evidence>
<protein>
    <recommendedName>
        <fullName evidence="13">ABC transporter domain-containing protein</fullName>
    </recommendedName>
</protein>
<evidence type="ECO:0000256" key="1">
    <source>
        <dbReference type="ARBA" id="ARBA00004141"/>
    </source>
</evidence>
<evidence type="ECO:0000256" key="6">
    <source>
        <dbReference type="ARBA" id="ARBA00022989"/>
    </source>
</evidence>
<evidence type="ECO:0000256" key="7">
    <source>
        <dbReference type="ARBA" id="ARBA00023136"/>
    </source>
</evidence>
<feature type="transmembrane region" description="Helical" evidence="9">
    <location>
        <begin position="171"/>
        <end position="190"/>
    </location>
</feature>
<evidence type="ECO:0008006" key="13">
    <source>
        <dbReference type="Google" id="ProtNLM"/>
    </source>
</evidence>
<feature type="transmembrane region" description="Helical" evidence="9">
    <location>
        <begin position="314"/>
        <end position="335"/>
    </location>
</feature>
<dbReference type="PROSITE" id="PS00211">
    <property type="entry name" value="ABC_TRANSPORTER_1"/>
    <property type="match status" value="1"/>
</dbReference>
<keyword evidence="7 9" id="KW-0472">Membrane</keyword>
<keyword evidence="2" id="KW-0813">Transport</keyword>
<comment type="similarity">
    <text evidence="8">Belongs to the ABC transporter superfamily. ABCB family. Heavy Metal importer (TC 3.A.1.210) subfamily.</text>
</comment>
<dbReference type="PROSITE" id="PS50929">
    <property type="entry name" value="ABC_TM1F"/>
    <property type="match status" value="1"/>
</dbReference>
<keyword evidence="4" id="KW-0547">Nucleotide-binding</keyword>
<dbReference type="FunFam" id="3.40.50.300:FF:000186">
    <property type="entry name" value="ATP-binding cassette sub-family B member 7, mitochondrial"/>
    <property type="match status" value="1"/>
</dbReference>
<dbReference type="Pfam" id="PF00005">
    <property type="entry name" value="ABC_tran"/>
    <property type="match status" value="1"/>
</dbReference>
<dbReference type="AlphaFoldDB" id="A0A0H5QYD3"/>
<sequence length="630" mass="71201">MSISMQSGLTHGGYTRLPDENGTVIMPAKPLSKLQLVKRAWESVWPADDAAMRFRFVFSIILLGVGKILDLVPPFALKLIIDSLTEPAGPEFPTSGLFLFGVSRFLSPCITEWRNIIYATVSANAEKLVALKVMDHLMNLSFRYHINRKTGSILRSVSRGASSFGDVMRTFLFNLLPVVFQVGAVCLLLFARYDWWFAVVTFFTIVIYFVYTILTTKWRDRHRRLLTEKDNLFNQRASDALLNYETVKYFNAEEHEKQRYDRALREFRNASIVSQQSLSVLNIGQNIIISVGVVLAMFLAVKEVTLNIQTVGDFIMIQQFILTLYTPLGFLGTYWRMIHQSLVDVESLIKIIEEPIEIRDLPMAPSLIAKKGHIEFKDVCFGYVPGQPILKNISFEVRPGQSVAIVGASGVGKSTIGRLLYRFYEVTSGQIRIDGQNIAHVTQHSLRRCIGIVPQDCVLFNDTIGYNIGYGIKSRQIADALPYEIEEAAKSASIHDFIMHQPEQYKTVCGERGLRLSGGERQRIAIARAILKNPTIMLYDEATSSLDTITEQAIQKSLEEIAEGRSVLIVAHRLSTIVNSDNIIVLKDGEIVEQGSHESLIKIDKVYADMWRRQQNQKELEISLAELKEH</sequence>
<dbReference type="InterPro" id="IPR027417">
    <property type="entry name" value="P-loop_NTPase"/>
</dbReference>
<keyword evidence="3 9" id="KW-0812">Transmembrane</keyword>
<evidence type="ECO:0000256" key="8">
    <source>
        <dbReference type="ARBA" id="ARBA00024363"/>
    </source>
</evidence>
<dbReference type="InterPro" id="IPR003439">
    <property type="entry name" value="ABC_transporter-like_ATP-bd"/>
</dbReference>
<accession>A0A0H5QYD3</accession>
<dbReference type="InterPro" id="IPR036640">
    <property type="entry name" value="ABC1_TM_sf"/>
</dbReference>
<feature type="transmembrane region" description="Helical" evidence="9">
    <location>
        <begin position="278"/>
        <end position="302"/>
    </location>
</feature>
<dbReference type="SUPFAM" id="SSF90123">
    <property type="entry name" value="ABC transporter transmembrane region"/>
    <property type="match status" value="1"/>
</dbReference>
<dbReference type="InterPro" id="IPR039421">
    <property type="entry name" value="Type_1_exporter"/>
</dbReference>
<dbReference type="GO" id="GO:0016887">
    <property type="term" value="F:ATP hydrolysis activity"/>
    <property type="evidence" value="ECO:0007669"/>
    <property type="project" value="InterPro"/>
</dbReference>
<proteinExistence type="inferred from homology"/>
<feature type="domain" description="ABC transporter" evidence="10">
    <location>
        <begin position="374"/>
        <end position="613"/>
    </location>
</feature>
<dbReference type="InterPro" id="IPR011527">
    <property type="entry name" value="ABC1_TM_dom"/>
</dbReference>
<evidence type="ECO:0000259" key="11">
    <source>
        <dbReference type="PROSITE" id="PS50929"/>
    </source>
</evidence>
<dbReference type="GO" id="GO:0140359">
    <property type="term" value="F:ABC-type transporter activity"/>
    <property type="evidence" value="ECO:0007669"/>
    <property type="project" value="InterPro"/>
</dbReference>
<dbReference type="PROSITE" id="PS50893">
    <property type="entry name" value="ABC_TRANSPORTER_2"/>
    <property type="match status" value="1"/>
</dbReference>
<dbReference type="InterPro" id="IPR003593">
    <property type="entry name" value="AAA+_ATPase"/>
</dbReference>
<keyword evidence="5" id="KW-0067">ATP-binding</keyword>
<feature type="transmembrane region" description="Helical" evidence="9">
    <location>
        <begin position="196"/>
        <end position="214"/>
    </location>
</feature>
<evidence type="ECO:0000313" key="12">
    <source>
        <dbReference type="EMBL" id="CRZ06666.1"/>
    </source>
</evidence>
<dbReference type="GO" id="GO:0016020">
    <property type="term" value="C:membrane"/>
    <property type="evidence" value="ECO:0007669"/>
    <property type="project" value="UniProtKB-SubCell"/>
</dbReference>
<evidence type="ECO:0000256" key="3">
    <source>
        <dbReference type="ARBA" id="ARBA00022692"/>
    </source>
</evidence>
<dbReference type="Pfam" id="PF00664">
    <property type="entry name" value="ABC_membrane"/>
    <property type="match status" value="1"/>
</dbReference>
<dbReference type="SUPFAM" id="SSF52540">
    <property type="entry name" value="P-loop containing nucleoside triphosphate hydrolases"/>
    <property type="match status" value="1"/>
</dbReference>